<feature type="transmembrane region" description="Helical" evidence="1">
    <location>
        <begin position="125"/>
        <end position="152"/>
    </location>
</feature>
<proteinExistence type="predicted"/>
<keyword evidence="4" id="KW-1185">Reference proteome</keyword>
<keyword evidence="1" id="KW-0812">Transmembrane</keyword>
<feature type="transmembrane region" description="Helical" evidence="1">
    <location>
        <begin position="172"/>
        <end position="194"/>
    </location>
</feature>
<evidence type="ECO:0000256" key="1">
    <source>
        <dbReference type="SAM" id="Phobius"/>
    </source>
</evidence>
<reference evidence="4" key="1">
    <citation type="journal article" date="2017" name="Nat. Ecol. Evol.">
        <title>Genome expansion and lineage-specific genetic innovations in the forest pathogenic fungi Armillaria.</title>
        <authorList>
            <person name="Sipos G."/>
            <person name="Prasanna A.N."/>
            <person name="Walter M.C."/>
            <person name="O'Connor E."/>
            <person name="Balint B."/>
            <person name="Krizsan K."/>
            <person name="Kiss B."/>
            <person name="Hess J."/>
            <person name="Varga T."/>
            <person name="Slot J."/>
            <person name="Riley R."/>
            <person name="Boka B."/>
            <person name="Rigling D."/>
            <person name="Barry K."/>
            <person name="Lee J."/>
            <person name="Mihaltcheva S."/>
            <person name="LaButti K."/>
            <person name="Lipzen A."/>
            <person name="Waldron R."/>
            <person name="Moloney N.M."/>
            <person name="Sperisen C."/>
            <person name="Kredics L."/>
            <person name="Vagvoelgyi C."/>
            <person name="Patrignani A."/>
            <person name="Fitzpatrick D."/>
            <person name="Nagy I."/>
            <person name="Doyle S."/>
            <person name="Anderson J.B."/>
            <person name="Grigoriev I.V."/>
            <person name="Gueldener U."/>
            <person name="Muensterkoetter M."/>
            <person name="Nagy L.G."/>
        </authorList>
    </citation>
    <scope>NUCLEOTIDE SEQUENCE [LARGE SCALE GENOMIC DNA]</scope>
    <source>
        <strain evidence="4">28-4</strain>
    </source>
</reference>
<dbReference type="AlphaFoldDB" id="A0A2H3BK44"/>
<feature type="transmembrane region" description="Helical" evidence="1">
    <location>
        <begin position="241"/>
        <end position="259"/>
    </location>
</feature>
<keyword evidence="1" id="KW-0472">Membrane</keyword>
<name>A0A2H3BK44_9AGAR</name>
<gene>
    <name evidence="3" type="ORF">ARMSODRAFT_1023913</name>
</gene>
<sequence>MSITSVGQVLFAKYTPPAAAILILWDHCLTLDEEVATMWRSFNGHTLTKIVYIMNRYFTEVVMLYTSYVLSGLRGNSADTVSAWCFRNCYADANVITRILAGILQFFIILRVYRLWDHRQTIRKTLLAVFLTCITGVVTLSVKTVLIALRSLVQLPLSVEICAVDKVPETMAYMMGIMLAFNLFVICITIYNALEIPRRSENEIFETLRRDGARIYLTPKLIQLVSLLWMLLLTASVTVRMRLFFSILMLVWSLMANIASRMHLRIENLGLSVTGYPVVIYTGQEG</sequence>
<evidence type="ECO:0000313" key="3">
    <source>
        <dbReference type="EMBL" id="PBK63436.1"/>
    </source>
</evidence>
<evidence type="ECO:0000259" key="2">
    <source>
        <dbReference type="Pfam" id="PF20151"/>
    </source>
</evidence>
<feature type="domain" description="DUF6533" evidence="2">
    <location>
        <begin position="18"/>
        <end position="59"/>
    </location>
</feature>
<evidence type="ECO:0000313" key="4">
    <source>
        <dbReference type="Proteomes" id="UP000218334"/>
    </source>
</evidence>
<dbReference type="EMBL" id="KZ293458">
    <property type="protein sequence ID" value="PBK63436.1"/>
    <property type="molecule type" value="Genomic_DNA"/>
</dbReference>
<protein>
    <recommendedName>
        <fullName evidence="2">DUF6533 domain-containing protein</fullName>
    </recommendedName>
</protein>
<dbReference type="Pfam" id="PF20151">
    <property type="entry name" value="DUF6533"/>
    <property type="match status" value="1"/>
</dbReference>
<feature type="transmembrane region" description="Helical" evidence="1">
    <location>
        <begin position="215"/>
        <end position="235"/>
    </location>
</feature>
<organism evidence="3 4">
    <name type="scientific">Armillaria solidipes</name>
    <dbReference type="NCBI Taxonomy" id="1076256"/>
    <lineage>
        <taxon>Eukaryota</taxon>
        <taxon>Fungi</taxon>
        <taxon>Dikarya</taxon>
        <taxon>Basidiomycota</taxon>
        <taxon>Agaricomycotina</taxon>
        <taxon>Agaricomycetes</taxon>
        <taxon>Agaricomycetidae</taxon>
        <taxon>Agaricales</taxon>
        <taxon>Marasmiineae</taxon>
        <taxon>Physalacriaceae</taxon>
        <taxon>Armillaria</taxon>
    </lineage>
</organism>
<accession>A0A2H3BK44</accession>
<keyword evidence="1" id="KW-1133">Transmembrane helix</keyword>
<feature type="transmembrane region" description="Helical" evidence="1">
    <location>
        <begin position="95"/>
        <end position="113"/>
    </location>
</feature>
<dbReference type="InterPro" id="IPR045340">
    <property type="entry name" value="DUF6533"/>
</dbReference>
<dbReference type="Proteomes" id="UP000218334">
    <property type="component" value="Unassembled WGS sequence"/>
</dbReference>